<sequence>MKFSNLTDIFHNLLVTLSILLARLRLGMEVEEIYRRDLNLLVALRILVEERSVSRAANRLNLSQSAMSRVLGRLRSLLADPLFTRQGQYLIPTEKALSVNKALGEPLESLRQLLSPIDFDPKCCDQTFTIATTDYAMQTILPFALPRIYQEAPNVAFEFLPLQNEHLKDQLTYGRADLAICRPIHSIEALHYEILGRVGVLCLLSKQHPLANEQMGIDDYLKFPHAMIAISDGVKSLIEQALEDKPKRRMVLRAYHLEAALAIIEMMPLIITVPADLAYLVSERYDLSVKPLPFHFTPFDYSMIWHPRCEHSPAQKWLRSIVKEECGRLIAKRVEDMGLDELRP</sequence>
<dbReference type="Pfam" id="PF00126">
    <property type="entry name" value="HTH_1"/>
    <property type="match status" value="1"/>
</dbReference>
<dbReference type="Pfam" id="PF03466">
    <property type="entry name" value="LysR_substrate"/>
    <property type="match status" value="1"/>
</dbReference>
<dbReference type="GO" id="GO:0003700">
    <property type="term" value="F:DNA-binding transcription factor activity"/>
    <property type="evidence" value="ECO:0007669"/>
    <property type="project" value="InterPro"/>
</dbReference>
<dbReference type="InterPro" id="IPR000847">
    <property type="entry name" value="LysR_HTH_N"/>
</dbReference>
<evidence type="ECO:0000256" key="4">
    <source>
        <dbReference type="ARBA" id="ARBA00023163"/>
    </source>
</evidence>
<keyword evidence="7" id="KW-1185">Reference proteome</keyword>
<evidence type="ECO:0000256" key="1">
    <source>
        <dbReference type="ARBA" id="ARBA00009437"/>
    </source>
</evidence>
<dbReference type="SUPFAM" id="SSF46785">
    <property type="entry name" value="Winged helix' DNA-binding domain"/>
    <property type="match status" value="1"/>
</dbReference>
<dbReference type="AlphaFoldDB" id="A0A4R1J964"/>
<dbReference type="PROSITE" id="PS50931">
    <property type="entry name" value="HTH_LYSR"/>
    <property type="match status" value="1"/>
</dbReference>
<gene>
    <name evidence="6" type="ORF">EV690_2816</name>
</gene>
<dbReference type="InterPro" id="IPR050389">
    <property type="entry name" value="LysR-type_TF"/>
</dbReference>
<evidence type="ECO:0000313" key="7">
    <source>
        <dbReference type="Proteomes" id="UP000295565"/>
    </source>
</evidence>
<dbReference type="PANTHER" id="PTHR30118">
    <property type="entry name" value="HTH-TYPE TRANSCRIPTIONAL REGULATOR LEUO-RELATED"/>
    <property type="match status" value="1"/>
</dbReference>
<reference evidence="6 7" key="1">
    <citation type="submission" date="2019-03" db="EMBL/GenBank/DDBJ databases">
        <title>Genomic Encyclopedia of Type Strains, Phase IV (KMG-IV): sequencing the most valuable type-strain genomes for metagenomic binning, comparative biology and taxonomic classification.</title>
        <authorList>
            <person name="Goeker M."/>
        </authorList>
    </citation>
    <scope>NUCLEOTIDE SEQUENCE [LARGE SCALE GENOMIC DNA]</scope>
    <source>
        <strain evidence="6 7">DSM 18577</strain>
    </source>
</reference>
<comment type="similarity">
    <text evidence="1">Belongs to the LysR transcriptional regulatory family.</text>
</comment>
<dbReference type="Proteomes" id="UP000295565">
    <property type="component" value="Unassembled WGS sequence"/>
</dbReference>
<dbReference type="InterPro" id="IPR005119">
    <property type="entry name" value="LysR_subst-bd"/>
</dbReference>
<evidence type="ECO:0000256" key="2">
    <source>
        <dbReference type="ARBA" id="ARBA00023015"/>
    </source>
</evidence>
<dbReference type="EMBL" id="SMGD01000015">
    <property type="protein sequence ID" value="TCK47118.1"/>
    <property type="molecule type" value="Genomic_DNA"/>
</dbReference>
<dbReference type="GO" id="GO:0003677">
    <property type="term" value="F:DNA binding"/>
    <property type="evidence" value="ECO:0007669"/>
    <property type="project" value="UniProtKB-KW"/>
</dbReference>
<dbReference type="Gene3D" id="3.40.190.10">
    <property type="entry name" value="Periplasmic binding protein-like II"/>
    <property type="match status" value="2"/>
</dbReference>
<dbReference type="InterPro" id="IPR037402">
    <property type="entry name" value="YidZ_PBP2"/>
</dbReference>
<name>A0A4R1J964_9GAMM</name>
<accession>A0A4R1J964</accession>
<comment type="caution">
    <text evidence="6">The sequence shown here is derived from an EMBL/GenBank/DDBJ whole genome shotgun (WGS) entry which is preliminary data.</text>
</comment>
<evidence type="ECO:0000259" key="5">
    <source>
        <dbReference type="PROSITE" id="PS50931"/>
    </source>
</evidence>
<evidence type="ECO:0000313" key="6">
    <source>
        <dbReference type="EMBL" id="TCK47118.1"/>
    </source>
</evidence>
<feature type="domain" description="HTH lysR-type" evidence="5">
    <location>
        <begin position="36"/>
        <end position="93"/>
    </location>
</feature>
<keyword evidence="2" id="KW-0805">Transcription regulation</keyword>
<dbReference type="Gene3D" id="1.10.10.10">
    <property type="entry name" value="Winged helix-like DNA-binding domain superfamily/Winged helix DNA-binding domain"/>
    <property type="match status" value="1"/>
</dbReference>
<keyword evidence="3 6" id="KW-0238">DNA-binding</keyword>
<dbReference type="InterPro" id="IPR036390">
    <property type="entry name" value="WH_DNA-bd_sf"/>
</dbReference>
<dbReference type="CDD" id="cd08417">
    <property type="entry name" value="PBP2_Nitroaromatics_like"/>
    <property type="match status" value="1"/>
</dbReference>
<protein>
    <submittedName>
        <fullName evidence="6">DNA-binding transcriptional LysR family regulator</fullName>
    </submittedName>
</protein>
<dbReference type="SUPFAM" id="SSF53850">
    <property type="entry name" value="Periplasmic binding protein-like II"/>
    <property type="match status" value="1"/>
</dbReference>
<evidence type="ECO:0000256" key="3">
    <source>
        <dbReference type="ARBA" id="ARBA00023125"/>
    </source>
</evidence>
<dbReference type="PANTHER" id="PTHR30118:SF15">
    <property type="entry name" value="TRANSCRIPTIONAL REGULATORY PROTEIN"/>
    <property type="match status" value="1"/>
</dbReference>
<organism evidence="6 7">
    <name type="scientific">Celerinatantimonas diazotrophica</name>
    <dbReference type="NCBI Taxonomy" id="412034"/>
    <lineage>
        <taxon>Bacteria</taxon>
        <taxon>Pseudomonadati</taxon>
        <taxon>Pseudomonadota</taxon>
        <taxon>Gammaproteobacteria</taxon>
        <taxon>Celerinatantimonadaceae</taxon>
        <taxon>Celerinatantimonas</taxon>
    </lineage>
</organism>
<proteinExistence type="inferred from homology"/>
<dbReference type="PRINTS" id="PR00039">
    <property type="entry name" value="HTHLYSR"/>
</dbReference>
<keyword evidence="4" id="KW-0804">Transcription</keyword>
<dbReference type="InterPro" id="IPR036388">
    <property type="entry name" value="WH-like_DNA-bd_sf"/>
</dbReference>